<dbReference type="InterPro" id="IPR012340">
    <property type="entry name" value="NA-bd_OB-fold"/>
</dbReference>
<dbReference type="CDD" id="cd04453">
    <property type="entry name" value="S1_RNase_E"/>
    <property type="match status" value="1"/>
</dbReference>
<dbReference type="PROSITE" id="PS50126">
    <property type="entry name" value="S1"/>
    <property type="match status" value="1"/>
</dbReference>
<evidence type="ECO:0000256" key="5">
    <source>
        <dbReference type="ARBA" id="ARBA00022884"/>
    </source>
</evidence>
<reference evidence="8 9" key="1">
    <citation type="submission" date="2016-10" db="EMBL/GenBank/DDBJ databases">
        <authorList>
            <person name="Varghese N."/>
            <person name="Submissions S."/>
        </authorList>
    </citation>
    <scope>NUCLEOTIDE SEQUENCE [LARGE SCALE GENOMIC DNA]</scope>
    <source>
        <strain evidence="8 9">ATCC 49954</strain>
    </source>
</reference>
<dbReference type="GO" id="GO:0006364">
    <property type="term" value="P:rRNA processing"/>
    <property type="evidence" value="ECO:0007669"/>
    <property type="project" value="TreeGrafter"/>
</dbReference>
<keyword evidence="6" id="KW-0175">Coiled coil</keyword>
<evidence type="ECO:0000259" key="7">
    <source>
        <dbReference type="PROSITE" id="PS50126"/>
    </source>
</evidence>
<evidence type="ECO:0000256" key="1">
    <source>
        <dbReference type="ARBA" id="ARBA00001946"/>
    </source>
</evidence>
<feature type="coiled-coil region" evidence="6">
    <location>
        <begin position="150"/>
        <end position="177"/>
    </location>
</feature>
<dbReference type="GO" id="GO:0046872">
    <property type="term" value="F:metal ion binding"/>
    <property type="evidence" value="ECO:0007669"/>
    <property type="project" value="UniProtKB-KW"/>
</dbReference>
<organism evidence="8 9">
    <name type="scientific">Listeria ivanovii</name>
    <dbReference type="NCBI Taxonomy" id="1638"/>
    <lineage>
        <taxon>Bacteria</taxon>
        <taxon>Bacillati</taxon>
        <taxon>Bacillota</taxon>
        <taxon>Bacilli</taxon>
        <taxon>Bacillales</taxon>
        <taxon>Listeriaceae</taxon>
        <taxon>Listeria</taxon>
    </lineage>
</organism>
<dbReference type="PANTHER" id="PTHR30001">
    <property type="entry name" value="RIBONUCLEASE"/>
    <property type="match status" value="1"/>
</dbReference>
<dbReference type="Pfam" id="PF00575">
    <property type="entry name" value="S1"/>
    <property type="match status" value="1"/>
</dbReference>
<accession>A0AAX2DPZ8</accession>
<comment type="caution">
    <text evidence="8">The sequence shown here is derived from an EMBL/GenBank/DDBJ whole genome shotgun (WGS) entry which is preliminary data.</text>
</comment>
<dbReference type="SMART" id="SM00316">
    <property type="entry name" value="S1"/>
    <property type="match status" value="1"/>
</dbReference>
<dbReference type="Gene3D" id="3.40.1260.20">
    <property type="entry name" value="Ribonuclease E, catalytic domain"/>
    <property type="match status" value="1"/>
</dbReference>
<dbReference type="PANTHER" id="PTHR30001:SF0">
    <property type="entry name" value="RIBONUCLEASE G"/>
    <property type="match status" value="1"/>
</dbReference>
<keyword evidence="3" id="KW-0378">Hydrolase</keyword>
<keyword evidence="4" id="KW-0460">Magnesium</keyword>
<gene>
    <name evidence="8" type="ORF">SAMN05421782_10724</name>
</gene>
<proteinExistence type="predicted"/>
<dbReference type="Gene3D" id="2.40.50.140">
    <property type="entry name" value="Nucleic acid-binding proteins"/>
    <property type="match status" value="1"/>
</dbReference>
<dbReference type="RefSeq" id="WP_003719836.1">
    <property type="nucleotide sequence ID" value="NZ_FNMX01000007.1"/>
</dbReference>
<feature type="domain" description="S1 motif" evidence="7">
    <location>
        <begin position="38"/>
        <end position="125"/>
    </location>
</feature>
<dbReference type="GO" id="GO:0003723">
    <property type="term" value="F:RNA binding"/>
    <property type="evidence" value="ECO:0007669"/>
    <property type="project" value="UniProtKB-KW"/>
</dbReference>
<evidence type="ECO:0000313" key="9">
    <source>
        <dbReference type="Proteomes" id="UP000183610"/>
    </source>
</evidence>
<dbReference type="GO" id="GO:0005737">
    <property type="term" value="C:cytoplasm"/>
    <property type="evidence" value="ECO:0007669"/>
    <property type="project" value="TreeGrafter"/>
</dbReference>
<keyword evidence="5" id="KW-0694">RNA-binding</keyword>
<dbReference type="Proteomes" id="UP000183610">
    <property type="component" value="Unassembled WGS sequence"/>
</dbReference>
<dbReference type="SUPFAM" id="SSF50249">
    <property type="entry name" value="Nucleic acid-binding proteins"/>
    <property type="match status" value="1"/>
</dbReference>
<evidence type="ECO:0000256" key="4">
    <source>
        <dbReference type="ARBA" id="ARBA00022842"/>
    </source>
</evidence>
<dbReference type="GO" id="GO:0004540">
    <property type="term" value="F:RNA nuclease activity"/>
    <property type="evidence" value="ECO:0007669"/>
    <property type="project" value="InterPro"/>
</dbReference>
<name>A0AAX2DPZ8_LISIV</name>
<evidence type="ECO:0000256" key="6">
    <source>
        <dbReference type="SAM" id="Coils"/>
    </source>
</evidence>
<evidence type="ECO:0000256" key="2">
    <source>
        <dbReference type="ARBA" id="ARBA00022723"/>
    </source>
</evidence>
<keyword evidence="2" id="KW-0479">Metal-binding</keyword>
<sequence>MKKVVISAAYIEKRIAVLEDEQMIDMEVIRPSNKIQVGDIFYGFIQKIDRKINAAFVDLGNQNKGFIHLKDIPDFYEKTQGAKLPVQIIREGSVTKLPLLTAELTFPGDLLVYLYGKEYISISKRIMDKEPLKKTIELLLGKNEAVIIRSSAEKATKEQLETALNEAREEYEQVILKSNKRKKPGLLLSAAYGVFASTKQFIQRYQPDEIITDDFDFARVLESNWSDQVTLTKSADLFADLSIKKQIDRLSRPVVHLSNGSSLFIEKTEAMWVIDVNSGRYKGSTEKEKTVELINQKAVPEILKQIRLRNMSGMILVDFIGGMSESGYTELYEVLERQTREEYITTQIAALSQSGLLQLTRRKKQQSFLEATTIPCPTCYGTGHVASKETLAYQLERELSGIMQGEPESIQIITTEDVLDTFLDLNTLNDAPVDWEVADERIPFYQILRVEKQN</sequence>
<evidence type="ECO:0000313" key="8">
    <source>
        <dbReference type="EMBL" id="SDW82884.1"/>
    </source>
</evidence>
<dbReference type="EMBL" id="FNMX01000007">
    <property type="protein sequence ID" value="SDW82884.1"/>
    <property type="molecule type" value="Genomic_DNA"/>
</dbReference>
<dbReference type="AlphaFoldDB" id="A0AAX2DPZ8"/>
<protein>
    <submittedName>
        <fullName evidence="8">Ribonuclease G</fullName>
    </submittedName>
</protein>
<dbReference type="Pfam" id="PF10150">
    <property type="entry name" value="RNase_E_G"/>
    <property type="match status" value="1"/>
</dbReference>
<evidence type="ECO:0000256" key="3">
    <source>
        <dbReference type="ARBA" id="ARBA00022801"/>
    </source>
</evidence>
<dbReference type="InterPro" id="IPR019307">
    <property type="entry name" value="RNA-bd_AU-1/RNase_E/G"/>
</dbReference>
<dbReference type="InterPro" id="IPR004659">
    <property type="entry name" value="RNase_E/G"/>
</dbReference>
<dbReference type="InterPro" id="IPR003029">
    <property type="entry name" value="S1_domain"/>
</dbReference>
<comment type="cofactor">
    <cofactor evidence="1">
        <name>Mg(2+)</name>
        <dbReference type="ChEBI" id="CHEBI:18420"/>
    </cofactor>
</comment>
<dbReference type="GO" id="GO:0016787">
    <property type="term" value="F:hydrolase activity"/>
    <property type="evidence" value="ECO:0007669"/>
    <property type="project" value="UniProtKB-KW"/>
</dbReference>